<reference evidence="1 2" key="1">
    <citation type="submission" date="2014-04" db="EMBL/GenBank/DDBJ databases">
        <authorList>
            <consortium name="DOE Joint Genome Institute"/>
            <person name="Kuo A."/>
            <person name="Kohler A."/>
            <person name="Jargeat P."/>
            <person name="Nagy L.G."/>
            <person name="Floudas D."/>
            <person name="Copeland A."/>
            <person name="Barry K.W."/>
            <person name="Cichocki N."/>
            <person name="Veneault-Fourrey C."/>
            <person name="LaButti K."/>
            <person name="Lindquist E.A."/>
            <person name="Lipzen A."/>
            <person name="Lundell T."/>
            <person name="Morin E."/>
            <person name="Murat C."/>
            <person name="Sun H."/>
            <person name="Tunlid A."/>
            <person name="Henrissat B."/>
            <person name="Grigoriev I.V."/>
            <person name="Hibbett D.S."/>
            <person name="Martin F."/>
            <person name="Nordberg H.P."/>
            <person name="Cantor M.N."/>
            <person name="Hua S.X."/>
        </authorList>
    </citation>
    <scope>NUCLEOTIDE SEQUENCE [LARGE SCALE GENOMIC DNA]</scope>
    <source>
        <strain evidence="1 2">Ve08.2h10</strain>
    </source>
</reference>
<sequence>MPTVQELTEDILVDTPGSIMGIELVDIFTMLAARPHHLFPNENLISHGYLGCSPVFPTVAVSIRTLSAFHQAHWTCPHFTIQVQCKTLCHLHHVPHCPYLCTQFSWVFDVYLKIIHRIEQRVHKALEHNTKDWQLQCTISTFHTMGTFHACFTLHRSLKNGDISMI</sequence>
<accession>A0A0D0C837</accession>
<dbReference type="Proteomes" id="UP000054538">
    <property type="component" value="Unassembled WGS sequence"/>
</dbReference>
<dbReference type="OrthoDB" id="2505969at2759"/>
<proteinExistence type="predicted"/>
<name>A0A0D0C837_9AGAM</name>
<organism evidence="1 2">
    <name type="scientific">Paxillus rubicundulus Ve08.2h10</name>
    <dbReference type="NCBI Taxonomy" id="930991"/>
    <lineage>
        <taxon>Eukaryota</taxon>
        <taxon>Fungi</taxon>
        <taxon>Dikarya</taxon>
        <taxon>Basidiomycota</taxon>
        <taxon>Agaricomycotina</taxon>
        <taxon>Agaricomycetes</taxon>
        <taxon>Agaricomycetidae</taxon>
        <taxon>Boletales</taxon>
        <taxon>Paxilineae</taxon>
        <taxon>Paxillaceae</taxon>
        <taxon>Paxillus</taxon>
    </lineage>
</organism>
<dbReference type="HOGENOM" id="CLU_129436_0_0_1"/>
<keyword evidence="2" id="KW-1185">Reference proteome</keyword>
<dbReference type="InParanoid" id="A0A0D0C837"/>
<dbReference type="EMBL" id="KN831635">
    <property type="protein sequence ID" value="KIK71808.1"/>
    <property type="molecule type" value="Genomic_DNA"/>
</dbReference>
<dbReference type="AlphaFoldDB" id="A0A0D0C837"/>
<reference evidence="2" key="2">
    <citation type="submission" date="2015-01" db="EMBL/GenBank/DDBJ databases">
        <title>Evolutionary Origins and Diversification of the Mycorrhizal Mutualists.</title>
        <authorList>
            <consortium name="DOE Joint Genome Institute"/>
            <consortium name="Mycorrhizal Genomics Consortium"/>
            <person name="Kohler A."/>
            <person name="Kuo A."/>
            <person name="Nagy L.G."/>
            <person name="Floudas D."/>
            <person name="Copeland A."/>
            <person name="Barry K.W."/>
            <person name="Cichocki N."/>
            <person name="Veneault-Fourrey C."/>
            <person name="LaButti K."/>
            <person name="Lindquist E.A."/>
            <person name="Lipzen A."/>
            <person name="Lundell T."/>
            <person name="Morin E."/>
            <person name="Murat C."/>
            <person name="Riley R."/>
            <person name="Ohm R."/>
            <person name="Sun H."/>
            <person name="Tunlid A."/>
            <person name="Henrissat B."/>
            <person name="Grigoriev I.V."/>
            <person name="Hibbett D.S."/>
            <person name="Martin F."/>
        </authorList>
    </citation>
    <scope>NUCLEOTIDE SEQUENCE [LARGE SCALE GENOMIC DNA]</scope>
    <source>
        <strain evidence="2">Ve08.2h10</strain>
    </source>
</reference>
<gene>
    <name evidence="1" type="ORF">PAXRUDRAFT_181817</name>
</gene>
<evidence type="ECO:0000313" key="1">
    <source>
        <dbReference type="EMBL" id="KIK71808.1"/>
    </source>
</evidence>
<protein>
    <submittedName>
        <fullName evidence="1">Uncharacterized protein</fullName>
    </submittedName>
</protein>
<evidence type="ECO:0000313" key="2">
    <source>
        <dbReference type="Proteomes" id="UP000054538"/>
    </source>
</evidence>